<reference evidence="1" key="1">
    <citation type="submission" date="2020-05" db="EMBL/GenBank/DDBJ databases">
        <title>Large-scale comparative analyses of tick genomes elucidate their genetic diversity and vector capacities.</title>
        <authorList>
            <person name="Jia N."/>
            <person name="Wang J."/>
            <person name="Shi W."/>
            <person name="Du L."/>
            <person name="Sun Y."/>
            <person name="Zhan W."/>
            <person name="Jiang J."/>
            <person name="Wang Q."/>
            <person name="Zhang B."/>
            <person name="Ji P."/>
            <person name="Sakyi L.B."/>
            <person name="Cui X."/>
            <person name="Yuan T."/>
            <person name="Jiang B."/>
            <person name="Yang W."/>
            <person name="Lam T.T.-Y."/>
            <person name="Chang Q."/>
            <person name="Ding S."/>
            <person name="Wang X."/>
            <person name="Zhu J."/>
            <person name="Ruan X."/>
            <person name="Zhao L."/>
            <person name="Wei J."/>
            <person name="Que T."/>
            <person name="Du C."/>
            <person name="Cheng J."/>
            <person name="Dai P."/>
            <person name="Han X."/>
            <person name="Huang E."/>
            <person name="Gao Y."/>
            <person name="Liu J."/>
            <person name="Shao H."/>
            <person name="Ye R."/>
            <person name="Li L."/>
            <person name="Wei W."/>
            <person name="Wang X."/>
            <person name="Wang C."/>
            <person name="Yang T."/>
            <person name="Huo Q."/>
            <person name="Li W."/>
            <person name="Guo W."/>
            <person name="Chen H."/>
            <person name="Zhou L."/>
            <person name="Ni X."/>
            <person name="Tian J."/>
            <person name="Zhou Y."/>
            <person name="Sheng Y."/>
            <person name="Liu T."/>
            <person name="Pan Y."/>
            <person name="Xia L."/>
            <person name="Li J."/>
            <person name="Zhao F."/>
            <person name="Cao W."/>
        </authorList>
    </citation>
    <scope>NUCLEOTIDE SEQUENCE</scope>
    <source>
        <strain evidence="1">Dsil-2018</strain>
    </source>
</reference>
<gene>
    <name evidence="1" type="ORF">HPB49_009224</name>
</gene>
<name>A0ACB8CKD8_DERSI</name>
<dbReference type="Proteomes" id="UP000821865">
    <property type="component" value="Chromosome 6"/>
</dbReference>
<evidence type="ECO:0000313" key="1">
    <source>
        <dbReference type="EMBL" id="KAH7945299.1"/>
    </source>
</evidence>
<evidence type="ECO:0000313" key="2">
    <source>
        <dbReference type="Proteomes" id="UP000821865"/>
    </source>
</evidence>
<organism evidence="1 2">
    <name type="scientific">Dermacentor silvarum</name>
    <name type="common">Tick</name>
    <dbReference type="NCBI Taxonomy" id="543639"/>
    <lineage>
        <taxon>Eukaryota</taxon>
        <taxon>Metazoa</taxon>
        <taxon>Ecdysozoa</taxon>
        <taxon>Arthropoda</taxon>
        <taxon>Chelicerata</taxon>
        <taxon>Arachnida</taxon>
        <taxon>Acari</taxon>
        <taxon>Parasitiformes</taxon>
        <taxon>Ixodida</taxon>
        <taxon>Ixodoidea</taxon>
        <taxon>Ixodidae</taxon>
        <taxon>Rhipicephalinae</taxon>
        <taxon>Dermacentor</taxon>
    </lineage>
</organism>
<keyword evidence="2" id="KW-1185">Reference proteome</keyword>
<dbReference type="EMBL" id="CM023475">
    <property type="protein sequence ID" value="KAH7945299.1"/>
    <property type="molecule type" value="Genomic_DNA"/>
</dbReference>
<sequence length="272" mass="29856">MPDSRLLHLWEAYNTVHHRWQAQKHNRRLRRRLARLASDMEEHCSSLLRQQWGQTCDRMAGNTDFLAALRDRYLCTDPLTTLPAYTGSPKPDLEADISLREGTPRGSVLSPLLFNVPLFPLARALRTIPALSHAFYADHITLWVTTGNLGDMETTLQAGVDALANHARSVGLSCSPAKSELLLPLLAGWPPCRLLHSPSPLTAHPFPSFLPSATSGSFFSPMASTPPSSLDSQTVYIRRIAALPTITKACATRPPPPSPGLCSQPLHLFSSV</sequence>
<protein>
    <submittedName>
        <fullName evidence="1">Uncharacterized protein</fullName>
    </submittedName>
</protein>
<comment type="caution">
    <text evidence="1">The sequence shown here is derived from an EMBL/GenBank/DDBJ whole genome shotgun (WGS) entry which is preliminary data.</text>
</comment>
<accession>A0ACB8CKD8</accession>
<proteinExistence type="predicted"/>